<comment type="similarity">
    <text evidence="2">Belongs to the amino acid/polyamine transporter 2 family.</text>
</comment>
<accession>A0ABN9UEP4</accession>
<evidence type="ECO:0000313" key="13">
    <source>
        <dbReference type="Proteomes" id="UP001189429"/>
    </source>
</evidence>
<reference evidence="12" key="1">
    <citation type="submission" date="2023-10" db="EMBL/GenBank/DDBJ databases">
        <authorList>
            <person name="Chen Y."/>
            <person name="Shah S."/>
            <person name="Dougan E. K."/>
            <person name="Thang M."/>
            <person name="Chan C."/>
        </authorList>
    </citation>
    <scope>NUCLEOTIDE SEQUENCE [LARGE SCALE GENOMIC DNA]</scope>
</reference>
<keyword evidence="4" id="KW-0926">Vacuole</keyword>
<evidence type="ECO:0000313" key="12">
    <source>
        <dbReference type="EMBL" id="CAK0857800.1"/>
    </source>
</evidence>
<organism evidence="12 13">
    <name type="scientific">Prorocentrum cordatum</name>
    <dbReference type="NCBI Taxonomy" id="2364126"/>
    <lineage>
        <taxon>Eukaryota</taxon>
        <taxon>Sar</taxon>
        <taxon>Alveolata</taxon>
        <taxon>Dinophyceae</taxon>
        <taxon>Prorocentrales</taxon>
        <taxon>Prorocentraceae</taxon>
        <taxon>Prorocentrum</taxon>
    </lineage>
</organism>
<evidence type="ECO:0000256" key="4">
    <source>
        <dbReference type="ARBA" id="ARBA00022554"/>
    </source>
</evidence>
<feature type="transmembrane region" description="Helical" evidence="10">
    <location>
        <begin position="409"/>
        <end position="427"/>
    </location>
</feature>
<evidence type="ECO:0000256" key="10">
    <source>
        <dbReference type="SAM" id="Phobius"/>
    </source>
</evidence>
<proteinExistence type="inferred from homology"/>
<protein>
    <recommendedName>
        <fullName evidence="11">Amino acid transporter transmembrane domain-containing protein</fullName>
    </recommendedName>
</protein>
<feature type="domain" description="Amino acid transporter transmembrane" evidence="11">
    <location>
        <begin position="62"/>
        <end position="225"/>
    </location>
</feature>
<feature type="transmembrane region" description="Helical" evidence="10">
    <location>
        <begin position="304"/>
        <end position="324"/>
    </location>
</feature>
<comment type="caution">
    <text evidence="12">The sequence shown here is derived from an EMBL/GenBank/DDBJ whole genome shotgun (WGS) entry which is preliminary data.</text>
</comment>
<gene>
    <name evidence="12" type="ORF">PCOR1329_LOCUS47771</name>
</gene>
<evidence type="ECO:0000256" key="9">
    <source>
        <dbReference type="SAM" id="MobiDB-lite"/>
    </source>
</evidence>
<feature type="compositionally biased region" description="Pro residues" evidence="9">
    <location>
        <begin position="515"/>
        <end position="538"/>
    </location>
</feature>
<evidence type="ECO:0000256" key="8">
    <source>
        <dbReference type="ARBA" id="ARBA00023136"/>
    </source>
</evidence>
<evidence type="ECO:0000256" key="6">
    <source>
        <dbReference type="ARBA" id="ARBA00022970"/>
    </source>
</evidence>
<dbReference type="PANTHER" id="PTHR22950">
    <property type="entry name" value="AMINO ACID TRANSPORTER"/>
    <property type="match status" value="1"/>
</dbReference>
<comment type="subcellular location">
    <subcellularLocation>
        <location evidence="1">Vacuole membrane</location>
        <topology evidence="1">Multi-pass membrane protein</topology>
    </subcellularLocation>
</comment>
<feature type="domain" description="Amino acid transporter transmembrane" evidence="11">
    <location>
        <begin position="270"/>
        <end position="467"/>
    </location>
</feature>
<dbReference type="InterPro" id="IPR013057">
    <property type="entry name" value="AA_transpt_TM"/>
</dbReference>
<dbReference type="Pfam" id="PF01490">
    <property type="entry name" value="Aa_trans"/>
    <property type="match status" value="2"/>
</dbReference>
<feature type="transmembrane region" description="Helical" evidence="10">
    <location>
        <begin position="59"/>
        <end position="81"/>
    </location>
</feature>
<keyword evidence="8 10" id="KW-0472">Membrane</keyword>
<keyword evidence="13" id="KW-1185">Reference proteome</keyword>
<feature type="transmembrane region" description="Helical" evidence="10">
    <location>
        <begin position="208"/>
        <end position="227"/>
    </location>
</feature>
<evidence type="ECO:0000259" key="11">
    <source>
        <dbReference type="Pfam" id="PF01490"/>
    </source>
</evidence>
<dbReference type="EMBL" id="CAUYUJ010015758">
    <property type="protein sequence ID" value="CAK0857800.1"/>
    <property type="molecule type" value="Genomic_DNA"/>
</dbReference>
<keyword evidence="3" id="KW-0813">Transport</keyword>
<keyword evidence="6" id="KW-0029">Amino-acid transport</keyword>
<evidence type="ECO:0000256" key="1">
    <source>
        <dbReference type="ARBA" id="ARBA00004128"/>
    </source>
</evidence>
<dbReference type="Proteomes" id="UP001189429">
    <property type="component" value="Unassembled WGS sequence"/>
</dbReference>
<feature type="region of interest" description="Disordered" evidence="9">
    <location>
        <begin position="24"/>
        <end position="52"/>
    </location>
</feature>
<evidence type="ECO:0000256" key="2">
    <source>
        <dbReference type="ARBA" id="ARBA00008066"/>
    </source>
</evidence>
<name>A0ABN9UEP4_9DINO</name>
<feature type="transmembrane region" description="Helical" evidence="10">
    <location>
        <begin position="433"/>
        <end position="454"/>
    </location>
</feature>
<feature type="transmembrane region" description="Helical" evidence="10">
    <location>
        <begin position="93"/>
        <end position="114"/>
    </location>
</feature>
<evidence type="ECO:0000256" key="3">
    <source>
        <dbReference type="ARBA" id="ARBA00022448"/>
    </source>
</evidence>
<evidence type="ECO:0000256" key="5">
    <source>
        <dbReference type="ARBA" id="ARBA00022692"/>
    </source>
</evidence>
<keyword evidence="7 10" id="KW-1133">Transmembrane helix</keyword>
<feature type="compositionally biased region" description="Basic and acidic residues" evidence="9">
    <location>
        <begin position="37"/>
        <end position="50"/>
    </location>
</feature>
<evidence type="ECO:0000256" key="7">
    <source>
        <dbReference type="ARBA" id="ARBA00022989"/>
    </source>
</evidence>
<dbReference type="PANTHER" id="PTHR22950:SF678">
    <property type="entry name" value="VACUOLAR AMINO ACID TRANSPORTER 5-RELATED"/>
    <property type="match status" value="1"/>
</dbReference>
<feature type="transmembrane region" description="Helical" evidence="10">
    <location>
        <begin position="344"/>
        <end position="362"/>
    </location>
</feature>
<keyword evidence="5 10" id="KW-0812">Transmembrane</keyword>
<feature type="region of interest" description="Disordered" evidence="9">
    <location>
        <begin position="501"/>
        <end position="538"/>
    </location>
</feature>
<sequence length="613" mass="63660">MSTGGLAGGLGGVGGRPLVQAAEVRDAASSAASDADADARDTEGFEEAKQRASTPGKRLGYASAFSGAAVLANTLLGGSGMLGIPHALARSGWLLGCVLVVLFGCASAFGSHLLHCSARRIGHAPCTFYTVCREAAPRWTWLIDGAVMVKCFGVGTSYLIIVGDLAPPALEFLLGGSWIRRWHTVTVGFAAAGALSCLPDLTPLRYTATASVLITFWVVVLILLFYCRAGPAFEPCGSPGEGLPCCPAGGTCPAPVAFSAIAPHGFVELGRALPVFIFGFTCQQNVFTICNEVRVASKRRMDNIVLSAYTVSGFAFAFAALFGYATYGDGVTSDVLRGYPQDTVVQVTRLLFSLLAVFSYPLQAHPSRTSCLSLWALACDSLGTAGREIGQEGGGAGRGGAGLRERQRFRVATVVGLSSSYLIAVVVQDLSAVLGVVGATGSTMVSYILPGLCYTQTFRDPHIQAQARLASARRGLRDHAHVPRPGVLQVAPATPAAPAASALASHCWGDGPAADRPPSPPPPPPPPPPPSLPPSLPPPSLPCFQVGVPAAEERGPAHARCTECGLCRGTLRAAAGRPAPALERKQRVGHVPPTSGAANDLFKMHIQPRRVGK</sequence>